<name>M3CYB6_SPHMS</name>
<dbReference type="OMA" id="RWLNNVK"/>
<accession>M3CYB6</accession>
<dbReference type="SUPFAM" id="SSF54529">
    <property type="entry name" value="Mitochondrial glycoprotein MAM33-like"/>
    <property type="match status" value="1"/>
</dbReference>
<feature type="region of interest" description="Disordered" evidence="1">
    <location>
        <begin position="149"/>
        <end position="174"/>
    </location>
</feature>
<dbReference type="GO" id="GO:0042256">
    <property type="term" value="P:cytosolic ribosome assembly"/>
    <property type="evidence" value="ECO:0007669"/>
    <property type="project" value="TreeGrafter"/>
</dbReference>
<dbReference type="RefSeq" id="XP_016757188.1">
    <property type="nucleotide sequence ID" value="XM_016907119.1"/>
</dbReference>
<sequence>MLSLRTLARSAPRTAARFASTSIVKPSPFTSTIRSQISQQISRSALFSTSRARFDEHSQQLAVKLESEISIENDESAAQAGSDQNIEQFKAENPFWSIEDVAGEQDVFLTRKYEDEQITVHFSIADFNSEMEDDSYGEDDMAMGDEEDMEMQSGGANTKGSINKGGKADGNFRVAPEDSVAPADREELADEDSGDVPQQFPVAVTVLIQRPNKGALKFYLTSSDGDFMINQLVQLPKDVKGDAKALIRENPEHLYAGPPFQQLDEELQSILESYLNARGVSEYLAQVVPDYIDVKEQKEYLGWLNRVKEFVE</sequence>
<dbReference type="EMBL" id="KB456270">
    <property type="protein sequence ID" value="EMF09067.1"/>
    <property type="molecule type" value="Genomic_DNA"/>
</dbReference>
<dbReference type="Gene3D" id="3.10.280.10">
    <property type="entry name" value="Mitochondrial glycoprotein"/>
    <property type="match status" value="1"/>
</dbReference>
<evidence type="ECO:0000256" key="1">
    <source>
        <dbReference type="SAM" id="MobiDB-lite"/>
    </source>
</evidence>
<dbReference type="Pfam" id="PF02330">
    <property type="entry name" value="MAM33"/>
    <property type="match status" value="1"/>
</dbReference>
<organism evidence="2 3">
    <name type="scientific">Sphaerulina musiva (strain SO2202)</name>
    <name type="common">Poplar stem canker fungus</name>
    <name type="synonym">Septoria musiva</name>
    <dbReference type="NCBI Taxonomy" id="692275"/>
    <lineage>
        <taxon>Eukaryota</taxon>
        <taxon>Fungi</taxon>
        <taxon>Dikarya</taxon>
        <taxon>Ascomycota</taxon>
        <taxon>Pezizomycotina</taxon>
        <taxon>Dothideomycetes</taxon>
        <taxon>Dothideomycetidae</taxon>
        <taxon>Mycosphaerellales</taxon>
        <taxon>Mycosphaerellaceae</taxon>
        <taxon>Sphaerulina</taxon>
    </lineage>
</organism>
<dbReference type="HOGENOM" id="CLU_072692_0_0_1"/>
<dbReference type="eggNOG" id="KOG2536">
    <property type="taxonomic scope" value="Eukaryota"/>
</dbReference>
<proteinExistence type="predicted"/>
<dbReference type="STRING" id="692275.M3CYB6"/>
<evidence type="ECO:0000313" key="2">
    <source>
        <dbReference type="EMBL" id="EMF09067.1"/>
    </source>
</evidence>
<dbReference type="Proteomes" id="UP000016931">
    <property type="component" value="Unassembled WGS sequence"/>
</dbReference>
<reference evidence="2 3" key="1">
    <citation type="journal article" date="2012" name="PLoS Pathog.">
        <title>Diverse lifestyles and strategies of plant pathogenesis encoded in the genomes of eighteen Dothideomycetes fungi.</title>
        <authorList>
            <person name="Ohm R.A."/>
            <person name="Feau N."/>
            <person name="Henrissat B."/>
            <person name="Schoch C.L."/>
            <person name="Horwitz B.A."/>
            <person name="Barry K.W."/>
            <person name="Condon B.J."/>
            <person name="Copeland A.C."/>
            <person name="Dhillon B."/>
            <person name="Glaser F."/>
            <person name="Hesse C.N."/>
            <person name="Kosti I."/>
            <person name="LaButti K."/>
            <person name="Lindquist E.A."/>
            <person name="Lucas S."/>
            <person name="Salamov A.A."/>
            <person name="Bradshaw R.E."/>
            <person name="Ciuffetti L."/>
            <person name="Hamelin R.C."/>
            <person name="Kema G.H.J."/>
            <person name="Lawrence C."/>
            <person name="Scott J.A."/>
            <person name="Spatafora J.W."/>
            <person name="Turgeon B.G."/>
            <person name="de Wit P.J.G.M."/>
            <person name="Zhong S."/>
            <person name="Goodwin S.B."/>
            <person name="Grigoriev I.V."/>
        </authorList>
    </citation>
    <scope>NUCLEOTIDE SEQUENCE [LARGE SCALE GENOMIC DNA]</scope>
    <source>
        <strain evidence="2 3">SO2202</strain>
    </source>
</reference>
<dbReference type="InterPro" id="IPR003428">
    <property type="entry name" value="MAM33"/>
</dbReference>
<dbReference type="AlphaFoldDB" id="M3CYB6"/>
<evidence type="ECO:0000313" key="3">
    <source>
        <dbReference type="Proteomes" id="UP000016931"/>
    </source>
</evidence>
<dbReference type="GeneID" id="27904256"/>
<dbReference type="GO" id="GO:0005759">
    <property type="term" value="C:mitochondrial matrix"/>
    <property type="evidence" value="ECO:0007669"/>
    <property type="project" value="InterPro"/>
</dbReference>
<dbReference type="OrthoDB" id="278212at2759"/>
<dbReference type="InterPro" id="IPR036561">
    <property type="entry name" value="MAM33_sf"/>
</dbReference>
<protein>
    <submittedName>
        <fullName evidence="2">Mitochondrial glyco protein</fullName>
    </submittedName>
</protein>
<gene>
    <name evidence="2" type="ORF">SEPMUDRAFT_151911</name>
</gene>
<dbReference type="PANTHER" id="PTHR10826">
    <property type="entry name" value="COMPLEMENT COMPONENT 1"/>
    <property type="match status" value="1"/>
</dbReference>
<dbReference type="PANTHER" id="PTHR10826:SF1">
    <property type="entry name" value="COMPLEMENT COMPONENT 1 Q SUBCOMPONENT-BINDING PROTEIN, MITOCHONDRIAL"/>
    <property type="match status" value="1"/>
</dbReference>
<keyword evidence="3" id="KW-1185">Reference proteome</keyword>